<dbReference type="AlphaFoldDB" id="A0AAU9Y517"/>
<dbReference type="GO" id="GO:0005524">
    <property type="term" value="F:ATP binding"/>
    <property type="evidence" value="ECO:0007669"/>
    <property type="project" value="InterPro"/>
</dbReference>
<feature type="non-terminal residue" evidence="2">
    <location>
        <position position="108"/>
    </location>
</feature>
<dbReference type="InterPro" id="IPR011009">
    <property type="entry name" value="Kinase-like_dom_sf"/>
</dbReference>
<keyword evidence="3" id="KW-1185">Reference proteome</keyword>
<reference evidence="2 3" key="1">
    <citation type="submission" date="2022-05" db="EMBL/GenBank/DDBJ databases">
        <authorList>
            <consortium name="Genoscope - CEA"/>
            <person name="William W."/>
        </authorList>
    </citation>
    <scope>NUCLEOTIDE SEQUENCE [LARGE SCALE GENOMIC DNA]</scope>
</reference>
<dbReference type="InterPro" id="IPR000719">
    <property type="entry name" value="Prot_kinase_dom"/>
</dbReference>
<dbReference type="Pfam" id="PF00069">
    <property type="entry name" value="Pkinase"/>
    <property type="match status" value="1"/>
</dbReference>
<comment type="caution">
    <text evidence="2">The sequence shown here is derived from an EMBL/GenBank/DDBJ whole genome shotgun (WGS) entry which is preliminary data.</text>
</comment>
<evidence type="ECO:0000313" key="3">
    <source>
        <dbReference type="Proteomes" id="UP001159428"/>
    </source>
</evidence>
<dbReference type="PROSITE" id="PS50011">
    <property type="entry name" value="PROTEIN_KINASE_DOM"/>
    <property type="match status" value="1"/>
</dbReference>
<organism evidence="2 3">
    <name type="scientific">Pocillopora meandrina</name>
    <dbReference type="NCBI Taxonomy" id="46732"/>
    <lineage>
        <taxon>Eukaryota</taxon>
        <taxon>Metazoa</taxon>
        <taxon>Cnidaria</taxon>
        <taxon>Anthozoa</taxon>
        <taxon>Hexacorallia</taxon>
        <taxon>Scleractinia</taxon>
        <taxon>Astrocoeniina</taxon>
        <taxon>Pocilloporidae</taxon>
        <taxon>Pocillopora</taxon>
    </lineage>
</organism>
<dbReference type="SUPFAM" id="SSF56112">
    <property type="entry name" value="Protein kinase-like (PK-like)"/>
    <property type="match status" value="1"/>
</dbReference>
<dbReference type="EMBL" id="CALNXJ010000172">
    <property type="protein sequence ID" value="CAH3168169.1"/>
    <property type="molecule type" value="Genomic_DNA"/>
</dbReference>
<protein>
    <recommendedName>
        <fullName evidence="1">Protein kinase domain-containing protein</fullName>
    </recommendedName>
</protein>
<name>A0AAU9Y517_9CNID</name>
<sequence length="108" mass="12132">MDSEVGTLHWLAPECFTGHYTEKADVFSLGVLFFVILERDYVGSNGKVYYGLFKSIGKVCLGFVMARYNPGTDVAFSRRAQGSRDMQRLVIEALQDDPDDRASADELR</sequence>
<dbReference type="GO" id="GO:0004672">
    <property type="term" value="F:protein kinase activity"/>
    <property type="evidence" value="ECO:0007669"/>
    <property type="project" value="InterPro"/>
</dbReference>
<accession>A0AAU9Y517</accession>
<dbReference type="Proteomes" id="UP001159428">
    <property type="component" value="Unassembled WGS sequence"/>
</dbReference>
<feature type="domain" description="Protein kinase" evidence="1">
    <location>
        <begin position="1"/>
        <end position="108"/>
    </location>
</feature>
<evidence type="ECO:0000259" key="1">
    <source>
        <dbReference type="PROSITE" id="PS50011"/>
    </source>
</evidence>
<dbReference type="Gene3D" id="1.10.510.10">
    <property type="entry name" value="Transferase(Phosphotransferase) domain 1"/>
    <property type="match status" value="1"/>
</dbReference>
<proteinExistence type="predicted"/>
<gene>
    <name evidence="2" type="ORF">PMEA_00008598</name>
</gene>
<evidence type="ECO:0000313" key="2">
    <source>
        <dbReference type="EMBL" id="CAH3168169.1"/>
    </source>
</evidence>